<evidence type="ECO:0000313" key="2">
    <source>
        <dbReference type="EMBL" id="TLS50584.1"/>
    </source>
</evidence>
<evidence type="ECO:0000259" key="1">
    <source>
        <dbReference type="Pfam" id="PF01973"/>
    </source>
</evidence>
<dbReference type="PANTHER" id="PTHR41786:SF1">
    <property type="entry name" value="6-HYDROXYMETHYLPTERIN DIPHOSPHOKINASE MPTE-LIKE DOMAIN-CONTAINING PROTEIN"/>
    <property type="match status" value="1"/>
</dbReference>
<proteinExistence type="predicted"/>
<protein>
    <submittedName>
        <fullName evidence="2">Motility associated factor glycosyltransferase family protein</fullName>
    </submittedName>
</protein>
<dbReference type="Proteomes" id="UP000309676">
    <property type="component" value="Unassembled WGS sequence"/>
</dbReference>
<reference evidence="2 3" key="1">
    <citation type="submission" date="2019-05" db="EMBL/GenBank/DDBJ databases">
        <authorList>
            <person name="Narsing Rao M.P."/>
            <person name="Li W.J."/>
        </authorList>
    </citation>
    <scope>NUCLEOTIDE SEQUENCE [LARGE SCALE GENOMIC DNA]</scope>
    <source>
        <strain evidence="2 3">SYSU_K30003</strain>
    </source>
</reference>
<comment type="caution">
    <text evidence="2">The sequence shown here is derived from an EMBL/GenBank/DDBJ whole genome shotgun (WGS) entry which is preliminary data.</text>
</comment>
<keyword evidence="2" id="KW-0808">Transferase</keyword>
<name>A0A5R9GBT4_9BACL</name>
<gene>
    <name evidence="2" type="ORF">FE782_19670</name>
</gene>
<evidence type="ECO:0000313" key="3">
    <source>
        <dbReference type="Proteomes" id="UP000309676"/>
    </source>
</evidence>
<dbReference type="EMBL" id="VCIW01000014">
    <property type="protein sequence ID" value="TLS50584.1"/>
    <property type="molecule type" value="Genomic_DNA"/>
</dbReference>
<dbReference type="OrthoDB" id="5291305at2"/>
<organism evidence="2 3">
    <name type="scientific">Paenibacillus antri</name>
    <dbReference type="NCBI Taxonomy" id="2582848"/>
    <lineage>
        <taxon>Bacteria</taxon>
        <taxon>Bacillati</taxon>
        <taxon>Bacillota</taxon>
        <taxon>Bacilli</taxon>
        <taxon>Bacillales</taxon>
        <taxon>Paenibacillaceae</taxon>
        <taxon>Paenibacillus</taxon>
    </lineage>
</organism>
<accession>A0A5R9GBT4</accession>
<dbReference type="PANTHER" id="PTHR41786">
    <property type="entry name" value="MOTILITY ACCESSORY FACTOR MAF"/>
    <property type="match status" value="1"/>
</dbReference>
<dbReference type="InterPro" id="IPR002826">
    <property type="entry name" value="MptE-like"/>
</dbReference>
<dbReference type="Pfam" id="PF01973">
    <property type="entry name" value="MptE-like"/>
    <property type="match status" value="1"/>
</dbReference>
<dbReference type="RefSeq" id="WP_138195951.1">
    <property type="nucleotide sequence ID" value="NZ_VCIW01000014.1"/>
</dbReference>
<sequence>MRIDNQAWLNRVNPELIRFMDLLSDQIERMPLQTIETKTGDVTLKLTETNGTTFFLQSQYDPDREAGIFVDGLTPPEGEFHVLFYGLGMGYHVEAFMERFPEATVSLYEPLPAVFYHYSKNRPFSKLNKKQVKHIFVELSLDIGNQSLDVLARSTAKPLWTVVHPAYRRHFEGKVNLFFERFKEILERQKFNVIADYKFQKLWTLNSILNFPYTMSTPNIMEVKRHFENKPVLVVSAGPSLKDDIESIRKIKQEKSAYILAVGSANKALLSHEIMPDAVCTYDPSMLNQKVFTDIVERNLDTIPMIFGTSVGNDTILKYTGPMLHMFTSQDHVSDYYLGDAKKCYPVFDDAPSIAVVTLEMLAHLGASPVILAGQNLAVRDDEFYSKGIQFEHRGNGLMDDERNRLVEVLSVDGKFIPTLPEFNTMRLQMEQTIEKYQLQVINTTKQGAHINGTSYVPIEQLFEDKLIPGTVVENWYKVESYGYPVDYVLQNGKRLEDSLEKQQFVLDDLLSIFQRLENAIQNGTRGGIPLLIEKMDKALDKLLKNEFHVHFCEPMVKLATKFIKSRKLDMQATNDMIERAKLVLDTYGRYVYEVHLITNEFRWVLPKVHEKIQEYTNRMQNVSR</sequence>
<keyword evidence="3" id="KW-1185">Reference proteome</keyword>
<dbReference type="GO" id="GO:0016740">
    <property type="term" value="F:transferase activity"/>
    <property type="evidence" value="ECO:0007669"/>
    <property type="project" value="UniProtKB-KW"/>
</dbReference>
<feature type="domain" description="6-hydroxymethylpterin diphosphokinase MptE-like" evidence="1">
    <location>
        <begin position="208"/>
        <end position="381"/>
    </location>
</feature>
<dbReference type="AlphaFoldDB" id="A0A5R9GBT4"/>